<dbReference type="InterPro" id="IPR008974">
    <property type="entry name" value="TRAF-like"/>
</dbReference>
<evidence type="ECO:0000313" key="2">
    <source>
        <dbReference type="Proteomes" id="UP000050741"/>
    </source>
</evidence>
<evidence type="ECO:0000259" key="1">
    <source>
        <dbReference type="PROSITE" id="PS50144"/>
    </source>
</evidence>
<feature type="domain" description="MATH" evidence="1">
    <location>
        <begin position="1"/>
        <end position="114"/>
    </location>
</feature>
<proteinExistence type="predicted"/>
<dbReference type="Gene3D" id="2.60.210.10">
    <property type="entry name" value="Apoptosis, Tumor Necrosis Factor Receptor Associated Protein 2, Chain A"/>
    <property type="match status" value="1"/>
</dbReference>
<dbReference type="Proteomes" id="UP000050741">
    <property type="component" value="Unassembled WGS sequence"/>
</dbReference>
<name>A0A183C8R8_GLOPA</name>
<accession>A0A183C8R8</accession>
<dbReference type="PANTHER" id="PTHR47022">
    <property type="entry name" value="BTB AND MATH DOMAIN-CONTAINING PROTEIN 36-RELATED"/>
    <property type="match status" value="1"/>
</dbReference>
<reference evidence="3" key="3">
    <citation type="submission" date="2016-06" db="UniProtKB">
        <authorList>
            <consortium name="WormBaseParasite"/>
        </authorList>
    </citation>
    <scope>IDENTIFICATION</scope>
</reference>
<protein>
    <submittedName>
        <fullName evidence="3">MATH domain-containing protein</fullName>
    </submittedName>
</protein>
<dbReference type="PANTHER" id="PTHR47022:SF1">
    <property type="entry name" value="BTB AND MATH DOMAIN-CONTAINING PROTEIN 36-RELATED"/>
    <property type="match status" value="1"/>
</dbReference>
<reference evidence="2" key="1">
    <citation type="submission" date="2013-12" db="EMBL/GenBank/DDBJ databases">
        <authorList>
            <person name="Aslett M."/>
        </authorList>
    </citation>
    <scope>NUCLEOTIDE SEQUENCE [LARGE SCALE GENOMIC DNA]</scope>
    <source>
        <strain evidence="2">Lindley</strain>
    </source>
</reference>
<dbReference type="AlphaFoldDB" id="A0A183C8R8"/>
<evidence type="ECO:0000313" key="3">
    <source>
        <dbReference type="WBParaSite" id="GPLIN_000926400"/>
    </source>
</evidence>
<dbReference type="SUPFAM" id="SSF49599">
    <property type="entry name" value="TRAF domain-like"/>
    <property type="match status" value="1"/>
</dbReference>
<reference evidence="2" key="2">
    <citation type="submission" date="2014-05" db="EMBL/GenBank/DDBJ databases">
        <title>The genome and life-stage specific transcriptomes of Globodera pallida elucidate key aspects of plant parasitism by a cyst nematode.</title>
        <authorList>
            <person name="Cotton J.A."/>
            <person name="Lilley C.J."/>
            <person name="Jones L.M."/>
            <person name="Kikuchi T."/>
            <person name="Reid A.J."/>
            <person name="Thorpe P."/>
            <person name="Tsai I.J."/>
            <person name="Beasley H."/>
            <person name="Blok V."/>
            <person name="Cock P.J.A."/>
            <person name="Van den Akker S.E."/>
            <person name="Holroyd N."/>
            <person name="Hunt M."/>
            <person name="Mantelin S."/>
            <person name="Naghra H."/>
            <person name="Pain A."/>
            <person name="Palomares-Rius J.E."/>
            <person name="Zarowiecki M."/>
            <person name="Berriman M."/>
            <person name="Jones J.T."/>
            <person name="Urwin P.E."/>
        </authorList>
    </citation>
    <scope>NUCLEOTIDE SEQUENCE [LARGE SCALE GENOMIC DNA]</scope>
    <source>
        <strain evidence="2">Lindley</strain>
    </source>
</reference>
<organism evidence="2 3">
    <name type="scientific">Globodera pallida</name>
    <name type="common">Potato cyst nematode worm</name>
    <name type="synonym">Heterodera pallida</name>
    <dbReference type="NCBI Taxonomy" id="36090"/>
    <lineage>
        <taxon>Eukaryota</taxon>
        <taxon>Metazoa</taxon>
        <taxon>Ecdysozoa</taxon>
        <taxon>Nematoda</taxon>
        <taxon>Chromadorea</taxon>
        <taxon>Rhabditida</taxon>
        <taxon>Tylenchina</taxon>
        <taxon>Tylenchomorpha</taxon>
        <taxon>Tylenchoidea</taxon>
        <taxon>Heteroderidae</taxon>
        <taxon>Heteroderinae</taxon>
        <taxon>Globodera</taxon>
    </lineage>
</organism>
<dbReference type="PROSITE" id="PS50144">
    <property type="entry name" value="MATH"/>
    <property type="match status" value="1"/>
</dbReference>
<dbReference type="InterPro" id="IPR002083">
    <property type="entry name" value="MATH/TRAF_dom"/>
</dbReference>
<dbReference type="WBParaSite" id="GPLIN_000926400">
    <property type="protein sequence ID" value="GPLIN_000926400"/>
    <property type="gene ID" value="GPLIN_000926400"/>
</dbReference>
<dbReference type="Pfam" id="PF22486">
    <property type="entry name" value="MATH_2"/>
    <property type="match status" value="1"/>
</dbReference>
<keyword evidence="2" id="KW-1185">Reference proteome</keyword>
<sequence>MSRRLSEAVYIRGLPWKILATSVNVHNRECLGFYLRCNVGNTDANWSCAASATLRIVSQKEGKKDFTREISRHVFNSKQKGWGLEFFKRLDHLMDPDNGWYDAKNDTVILCAEVIAEAPIGVE</sequence>